<keyword evidence="8" id="KW-1133">Transmembrane helix</keyword>
<dbReference type="HOGENOM" id="CLU_005034_1_0_1"/>
<proteinExistence type="inferred from homology"/>
<gene>
    <name evidence="14" type="ORF">PIIN_00183</name>
</gene>
<dbReference type="OMA" id="SWAEVYH"/>
<keyword evidence="10" id="KW-0325">Glycoprotein</keyword>
<dbReference type="PANTHER" id="PTHR21573">
    <property type="entry name" value="ER MEMBRANE PROTEIN COMPLEX SUBUNIT 1"/>
    <property type="match status" value="1"/>
</dbReference>
<comment type="subunit">
    <text evidence="3">Component of the ER membrane protein complex (EMC).</text>
</comment>
<keyword evidence="5" id="KW-0812">Transmembrane</keyword>
<dbReference type="InterPro" id="IPR026895">
    <property type="entry name" value="EMC1"/>
</dbReference>
<dbReference type="GO" id="GO:0034975">
    <property type="term" value="P:protein folding in endoplasmic reticulum"/>
    <property type="evidence" value="ECO:0007669"/>
    <property type="project" value="TreeGrafter"/>
</dbReference>
<name>G4T5B9_SERID</name>
<protein>
    <recommendedName>
        <fullName evidence="4">ER membrane protein complex subunit 1</fullName>
    </recommendedName>
</protein>
<evidence type="ECO:0000256" key="2">
    <source>
        <dbReference type="ARBA" id="ARBA00007904"/>
    </source>
</evidence>
<dbReference type="Pfam" id="PF25293">
    <property type="entry name" value="Beta-prop_EMC1_N"/>
    <property type="match status" value="1"/>
</dbReference>
<dbReference type="Gene3D" id="2.130.10.10">
    <property type="entry name" value="YVTN repeat-like/Quinoprotein amine dehydrogenase"/>
    <property type="match status" value="1"/>
</dbReference>
<comment type="caution">
    <text evidence="14">The sequence shown here is derived from an EMBL/GenBank/DDBJ whole genome shotgun (WGS) entry which is preliminary data.</text>
</comment>
<feature type="domain" description="EMC1 first beta-propeller" evidence="13">
    <location>
        <begin position="20"/>
        <end position="244"/>
    </location>
</feature>
<evidence type="ECO:0000313" key="15">
    <source>
        <dbReference type="Proteomes" id="UP000007148"/>
    </source>
</evidence>
<dbReference type="OrthoDB" id="28092at2759"/>
<dbReference type="Proteomes" id="UP000007148">
    <property type="component" value="Unassembled WGS sequence"/>
</dbReference>
<dbReference type="STRING" id="1109443.G4T5B9"/>
<dbReference type="InParanoid" id="G4T5B9"/>
<reference evidence="14 15" key="1">
    <citation type="journal article" date="2011" name="PLoS Pathog.">
        <title>Endophytic Life Strategies Decoded by Genome and Transcriptome Analyses of the Mutualistic Root Symbiont Piriformospora indica.</title>
        <authorList>
            <person name="Zuccaro A."/>
            <person name="Lahrmann U."/>
            <person name="Guldener U."/>
            <person name="Langen G."/>
            <person name="Pfiffi S."/>
            <person name="Biedenkopf D."/>
            <person name="Wong P."/>
            <person name="Samans B."/>
            <person name="Grimm C."/>
            <person name="Basiewicz M."/>
            <person name="Murat C."/>
            <person name="Martin F."/>
            <person name="Kogel K.H."/>
        </authorList>
    </citation>
    <scope>NUCLEOTIDE SEQUENCE [LARGE SCALE GENOMIC DNA]</scope>
    <source>
        <strain evidence="14 15">DSM 11827</strain>
    </source>
</reference>
<evidence type="ECO:0000256" key="9">
    <source>
        <dbReference type="ARBA" id="ARBA00023136"/>
    </source>
</evidence>
<dbReference type="EMBL" id="CAFZ01000002">
    <property type="protein sequence ID" value="CCA66499.1"/>
    <property type="molecule type" value="Genomic_DNA"/>
</dbReference>
<dbReference type="PANTHER" id="PTHR21573:SF0">
    <property type="entry name" value="ER MEMBRANE PROTEIN COMPLEX SUBUNIT 1"/>
    <property type="match status" value="1"/>
</dbReference>
<dbReference type="InterPro" id="IPR015943">
    <property type="entry name" value="WD40/YVTN_repeat-like_dom_sf"/>
</dbReference>
<keyword evidence="15" id="KW-1185">Reference proteome</keyword>
<evidence type="ECO:0000313" key="14">
    <source>
        <dbReference type="EMBL" id="CCA66499.1"/>
    </source>
</evidence>
<dbReference type="eggNOG" id="KOG2103">
    <property type="taxonomic scope" value="Eukaryota"/>
</dbReference>
<evidence type="ECO:0000256" key="10">
    <source>
        <dbReference type="ARBA" id="ARBA00023180"/>
    </source>
</evidence>
<evidence type="ECO:0000256" key="7">
    <source>
        <dbReference type="ARBA" id="ARBA00022824"/>
    </source>
</evidence>
<dbReference type="InterPro" id="IPR058545">
    <property type="entry name" value="Beta-prop_EMC1_1st"/>
</dbReference>
<evidence type="ECO:0000259" key="12">
    <source>
        <dbReference type="Pfam" id="PF07774"/>
    </source>
</evidence>
<evidence type="ECO:0000256" key="8">
    <source>
        <dbReference type="ARBA" id="ARBA00022989"/>
    </source>
</evidence>
<dbReference type="SUPFAM" id="SSF50998">
    <property type="entry name" value="Quinoprotein alcohol dehydrogenase-like"/>
    <property type="match status" value="1"/>
</dbReference>
<evidence type="ECO:0000259" key="13">
    <source>
        <dbReference type="Pfam" id="PF25293"/>
    </source>
</evidence>
<evidence type="ECO:0000256" key="4">
    <source>
        <dbReference type="ARBA" id="ARBA00020824"/>
    </source>
</evidence>
<keyword evidence="6 11" id="KW-0732">Signal</keyword>
<dbReference type="InterPro" id="IPR011047">
    <property type="entry name" value="Quinoprotein_ADH-like_sf"/>
</dbReference>
<evidence type="ECO:0000256" key="3">
    <source>
        <dbReference type="ARBA" id="ARBA00011276"/>
    </source>
</evidence>
<feature type="signal peptide" evidence="11">
    <location>
        <begin position="1"/>
        <end position="19"/>
    </location>
</feature>
<keyword evidence="7" id="KW-0256">Endoplasmic reticulum</keyword>
<comment type="subcellular location">
    <subcellularLocation>
        <location evidence="1">Endoplasmic reticulum membrane</location>
        <topology evidence="1">Single-pass type I membrane protein</topology>
    </subcellularLocation>
</comment>
<organism evidence="14 15">
    <name type="scientific">Serendipita indica (strain DSM 11827)</name>
    <name type="common">Root endophyte fungus</name>
    <name type="synonym">Piriformospora indica</name>
    <dbReference type="NCBI Taxonomy" id="1109443"/>
    <lineage>
        <taxon>Eukaryota</taxon>
        <taxon>Fungi</taxon>
        <taxon>Dikarya</taxon>
        <taxon>Basidiomycota</taxon>
        <taxon>Agaricomycotina</taxon>
        <taxon>Agaricomycetes</taxon>
        <taxon>Sebacinales</taxon>
        <taxon>Serendipitaceae</taxon>
        <taxon>Serendipita</taxon>
    </lineage>
</organism>
<evidence type="ECO:0000256" key="5">
    <source>
        <dbReference type="ARBA" id="ARBA00022692"/>
    </source>
</evidence>
<dbReference type="Pfam" id="PF07774">
    <property type="entry name" value="EMC1_C"/>
    <property type="match status" value="1"/>
</dbReference>
<dbReference type="GO" id="GO:0072546">
    <property type="term" value="C:EMC complex"/>
    <property type="evidence" value="ECO:0007669"/>
    <property type="project" value="InterPro"/>
</dbReference>
<sequence>MKSVLLAGLLTALASSVNGIYESQVGQIDWHSQYIGVPWIHSPALAPRIHRVGSVRHGTPAQAIYLAATKKNVLAALNPAEGNVVWRRQFDEDDALVGFKANMDGLVSLSGNGGATARIYEAINGNLIWENHLHDPATGHLAGAAPGEPTGTAIEFDSIDVFILSNGHTVRRLSGATGDTLWGWTSPDMASSTFLTSLVRTENALYVLGISKGIRAFSIHITSLDAATGTLLHSAEITANIDSADAFQVLKLGPAIGVCKTAGVVWLESGSLKQVLLTPGLEAKYLNKPSGNKYGPYVALKGLQVTERGYVSAILEEKDGQKDAVHIYKMDLGGLGLTKVGDFEPSPSTTPYTTYAGGIDREGRAYVSKLAHSSTLRSASYEVFAPDAVNGRGMTTGFTFEYDSSAHGEITFAALDVANPSEYIYVSRIILSTSTGAIQQWQQETNHWSREESLTEIEAVAALDLPEATVDSRLMYTAMEETPIQRITRQVRDMKDLPFYLFRFIQRFMTGKYSTVPTSGSNTAGSLWRDLYGFKKVLVIATARGKVFGIETNKGTIVWSEKLGANSPDLSMKIKPVRMTVLKTVSEGFHPEVGIVVEVDRANNQGGRTLTTGLVRVDATTGSSHSIVLFHGPTLEVKEIDLPNPSAGLGKKMIAVVDYDYKVHLYPYHREALEAFNNITDRSTFMLVTGPPTSQFVQGYGISHRILPVEELDNGTSTTLEPVWDTYPTWRSNVGPGEKIVSTVYRTPGSAASHGRVLADRTTLYKYLNPHLAAVVTETRARHGANPAGTPRARCTIYLIDASKGTVLYSTNVPSSKRTSLACDVKMTLVENWLVYHYYEDSSEYGEAGTKGWRMVSVELYEGGPNVRLKSGELGPESPKRGSIETLEQVYVFPSDIRTIATTSTKFGISSKDIIVINGKGQVQTFSRRFLDPRRPKSKPTAAEAEEGLIQFDVLLPDDSRRVVSHNRGVYADKLLTTSTSLESTSLVLAYGTDLFLTRVSPSGTFDVLSAGFNKIQLVLTVSGLGAAILITRPLVRSKVLNARWYA</sequence>
<evidence type="ECO:0000256" key="6">
    <source>
        <dbReference type="ARBA" id="ARBA00022729"/>
    </source>
</evidence>
<keyword evidence="9" id="KW-0472">Membrane</keyword>
<comment type="similarity">
    <text evidence="2">Belongs to the EMC1 family.</text>
</comment>
<feature type="chain" id="PRO_5003468477" description="ER membrane protein complex subunit 1" evidence="11">
    <location>
        <begin position="20"/>
        <end position="1047"/>
    </location>
</feature>
<accession>G4T5B9</accession>
<feature type="domain" description="ER membrane protein complex subunit 1 C-terminal" evidence="12">
    <location>
        <begin position="831"/>
        <end position="1045"/>
    </location>
</feature>
<dbReference type="AlphaFoldDB" id="G4T5B9"/>
<dbReference type="InterPro" id="IPR011678">
    <property type="entry name" value="EMC1_C"/>
</dbReference>
<evidence type="ECO:0000256" key="1">
    <source>
        <dbReference type="ARBA" id="ARBA00004115"/>
    </source>
</evidence>
<evidence type="ECO:0000256" key="11">
    <source>
        <dbReference type="SAM" id="SignalP"/>
    </source>
</evidence>